<evidence type="ECO:0000256" key="6">
    <source>
        <dbReference type="SAM" id="Phobius"/>
    </source>
</evidence>
<dbReference type="NCBIfam" id="TIGR00219">
    <property type="entry name" value="mreC"/>
    <property type="match status" value="1"/>
</dbReference>
<name>A0ABT7LDE5_9BURK</name>
<sequence length="342" mass="36803">MPFGTLERNAPPLFRQGPSALTRLLLCAAFAIFLMVLDARFKVAQPARTAVALVLSPAQRLLLSPVDAWENLGDYLRGMKRAMEAEDLARRQLVAQAERLSRAQQLQAENQRLRELLKMQQAQAVSSVAAEVLYEAPDPYSRRVSIDRGSRHGVHLSSPVITEAGVLGQVTRVYTFSSEVTLITDKDAAIPVLNTRTQQRGVAFGGERGLELRFTAANADIQAGDMLSTSGLDGIYPPGLPVAKVAQVERRGDTSFARVSLLATVPVDSVRHVLVLAPLAVHEAARTEAAEAAAKEAQALAERKAQAKAEAKQRAAEQKAAKEAAKEAAKDTAKDSKGGSPR</sequence>
<evidence type="ECO:0000313" key="9">
    <source>
        <dbReference type="Proteomes" id="UP001238603"/>
    </source>
</evidence>
<evidence type="ECO:0000256" key="1">
    <source>
        <dbReference type="ARBA" id="ARBA00009369"/>
    </source>
</evidence>
<evidence type="ECO:0000256" key="4">
    <source>
        <dbReference type="ARBA" id="ARBA00032089"/>
    </source>
</evidence>
<dbReference type="Gene3D" id="2.40.10.340">
    <property type="entry name" value="Rod shape-determining protein MreC, domain 1"/>
    <property type="match status" value="1"/>
</dbReference>
<evidence type="ECO:0000256" key="3">
    <source>
        <dbReference type="ARBA" id="ARBA00022960"/>
    </source>
</evidence>
<dbReference type="RefSeq" id="WP_285981008.1">
    <property type="nucleotide sequence ID" value="NZ_JASVDS010000001.1"/>
</dbReference>
<comment type="caution">
    <text evidence="8">The sequence shown here is derived from an EMBL/GenBank/DDBJ whole genome shotgun (WGS) entry which is preliminary data.</text>
</comment>
<dbReference type="EMBL" id="JASVDS010000001">
    <property type="protein sequence ID" value="MDL5030884.1"/>
    <property type="molecule type" value="Genomic_DNA"/>
</dbReference>
<dbReference type="Proteomes" id="UP001238603">
    <property type="component" value="Unassembled WGS sequence"/>
</dbReference>
<reference evidence="8 9" key="1">
    <citation type="submission" date="2023-06" db="EMBL/GenBank/DDBJ databases">
        <title>Pelomonas sp. APW6 16S ribosomal RNA gene genome sequencing and assembly.</title>
        <authorList>
            <person name="Woo H."/>
        </authorList>
    </citation>
    <scope>NUCLEOTIDE SEQUENCE [LARGE SCALE GENOMIC DNA]</scope>
    <source>
        <strain evidence="8 9">APW6</strain>
    </source>
</reference>
<dbReference type="InterPro" id="IPR042175">
    <property type="entry name" value="Cell/Rod_MreC_2"/>
</dbReference>
<dbReference type="PANTHER" id="PTHR34138">
    <property type="entry name" value="CELL SHAPE-DETERMINING PROTEIN MREC"/>
    <property type="match status" value="1"/>
</dbReference>
<dbReference type="PANTHER" id="PTHR34138:SF1">
    <property type="entry name" value="CELL SHAPE-DETERMINING PROTEIN MREC"/>
    <property type="match status" value="1"/>
</dbReference>
<proteinExistence type="inferred from homology"/>
<dbReference type="Gene3D" id="2.40.10.350">
    <property type="entry name" value="Rod shape-determining protein MreC, domain 2"/>
    <property type="match status" value="1"/>
</dbReference>
<feature type="domain" description="Rod shape-determining protein MreC beta-barrel core" evidence="7">
    <location>
        <begin position="132"/>
        <end position="276"/>
    </location>
</feature>
<keyword evidence="6" id="KW-1133">Transmembrane helix</keyword>
<dbReference type="InterPro" id="IPR042177">
    <property type="entry name" value="Cell/Rod_1"/>
</dbReference>
<feature type="transmembrane region" description="Helical" evidence="6">
    <location>
        <begin position="20"/>
        <end position="39"/>
    </location>
</feature>
<evidence type="ECO:0000313" key="8">
    <source>
        <dbReference type="EMBL" id="MDL5030884.1"/>
    </source>
</evidence>
<dbReference type="InterPro" id="IPR007221">
    <property type="entry name" value="MreC"/>
</dbReference>
<evidence type="ECO:0000256" key="2">
    <source>
        <dbReference type="ARBA" id="ARBA00013855"/>
    </source>
</evidence>
<evidence type="ECO:0000259" key="7">
    <source>
        <dbReference type="Pfam" id="PF04085"/>
    </source>
</evidence>
<protein>
    <recommendedName>
        <fullName evidence="2">Cell shape-determining protein MreC</fullName>
    </recommendedName>
    <alternativeName>
        <fullName evidence="4">Cell shape protein MreC</fullName>
    </alternativeName>
</protein>
<feature type="region of interest" description="Disordered" evidence="5">
    <location>
        <begin position="301"/>
        <end position="342"/>
    </location>
</feature>
<gene>
    <name evidence="8" type="primary">mreC</name>
    <name evidence="8" type="ORF">QRD43_03110</name>
</gene>
<dbReference type="Pfam" id="PF04085">
    <property type="entry name" value="MreC"/>
    <property type="match status" value="1"/>
</dbReference>
<accession>A0ABT7LDE5</accession>
<keyword evidence="6" id="KW-0812">Transmembrane</keyword>
<organism evidence="8 9">
    <name type="scientific">Roseateles subflavus</name>
    <dbReference type="NCBI Taxonomy" id="3053353"/>
    <lineage>
        <taxon>Bacteria</taxon>
        <taxon>Pseudomonadati</taxon>
        <taxon>Pseudomonadota</taxon>
        <taxon>Betaproteobacteria</taxon>
        <taxon>Burkholderiales</taxon>
        <taxon>Sphaerotilaceae</taxon>
        <taxon>Roseateles</taxon>
    </lineage>
</organism>
<evidence type="ECO:0000256" key="5">
    <source>
        <dbReference type="SAM" id="MobiDB-lite"/>
    </source>
</evidence>
<keyword evidence="9" id="KW-1185">Reference proteome</keyword>
<keyword evidence="3" id="KW-0133">Cell shape</keyword>
<comment type="similarity">
    <text evidence="1">Belongs to the MreC family.</text>
</comment>
<keyword evidence="6" id="KW-0472">Membrane</keyword>
<dbReference type="InterPro" id="IPR055342">
    <property type="entry name" value="MreC_beta-barrel_core"/>
</dbReference>